<keyword evidence="2" id="KW-0378">Hydrolase</keyword>
<keyword evidence="2" id="KW-0121">Carboxypeptidase</keyword>
<evidence type="ECO:0000313" key="2">
    <source>
        <dbReference type="EMBL" id="QJD95768.1"/>
    </source>
</evidence>
<protein>
    <submittedName>
        <fullName evidence="2">Carboxypeptidase-like regulatory domain-containing protein</fullName>
    </submittedName>
</protein>
<dbReference type="KEGG" id="mrob:HH214_07735"/>
<feature type="signal peptide" evidence="1">
    <location>
        <begin position="1"/>
        <end position="19"/>
    </location>
</feature>
<dbReference type="Pfam" id="PF13715">
    <property type="entry name" value="CarbopepD_reg_2"/>
    <property type="match status" value="1"/>
</dbReference>
<name>A0A7L5DZW4_9SPHI</name>
<sequence length="837" mass="95751">MRRSFLLIVLIITAFQVSAQNYRLYGNITDTDGKPVSFASVYIRNSTYGSTANEDGDYEFKLKPGTYTVVYRSVGYLEHLEKITITNHNEQHNIRLGNEPFALQAEAGSGNEADPGADIIRKVIAKREGYLNQVPGYSCAVYVKGVQRLVSAPKKLLEHGVAKALQIDTTGKGILYQSESISQYNFENPDKVREFMTSSKTAGQNTAFSYNKASDLQVNFYKNSFNIQGLSARAFVSPFADNALNFYDYKLLGTSIKSGRRIDKIQVIPKHEHQAVYQGNVYVIDGDWRIYSVDLFLTKKSNDINFVDTLQITQQYIPITDTVWLPIATRFNFQGDVFGFKFKGYYLAIYNNYNLNPQFKKDFFNGEVLRVESQANQSKNSYWVSNRPVPLTDLESSDYKRKDSLGAIQNTPRYLDSVNKAQNYFFTLSNLIYGYQYYNRHTRESFYTYPFYQTLFYNTVEGYGINLKVNYIKGFDNGQSFSLSPAIRYGFSNKKFSANIGGTYTYDPAHQGVFMGRFGSDILDLNNVGTRTLVFNTLSSLLSENNYVKLYRTRFGIAGWQRELANGVLLNTTLSYADRQQLYNTSFNHIKDFPDKHYTANNPLAAPPTVESPLFPTNQALTFKASVTFTLRQQYITRPDGKYYEPSVFPKIRLNYRKGIDGILGSDVNYDFGSVDVFADRLKVGLVGYSAFKVTAGTFFNHRSLYFMDYNHFLGNQGTTFNPTIGNFHFLDFYDYSTDRSFLEAHYEHNFAGNLLSKVPYLRRLKLEEVIGVNYLTQAQHSNYSGVTNNALIQGVKSNYSEFYIGVQRFIFRIDYGFAFEGSRRITQGFRIFYGLR</sequence>
<dbReference type="Pfam" id="PF18939">
    <property type="entry name" value="DUF5686"/>
    <property type="match status" value="1"/>
</dbReference>
<feature type="chain" id="PRO_5029706956" evidence="1">
    <location>
        <begin position="20"/>
        <end position="837"/>
    </location>
</feature>
<keyword evidence="2" id="KW-0645">Protease</keyword>
<accession>A0A7L5DZW4</accession>
<dbReference type="AlphaFoldDB" id="A0A7L5DZW4"/>
<dbReference type="InterPro" id="IPR043741">
    <property type="entry name" value="DUF5686"/>
</dbReference>
<reference evidence="2 3" key="1">
    <citation type="submission" date="2020-04" db="EMBL/GenBank/DDBJ databases">
        <title>Genome sequencing of novel species.</title>
        <authorList>
            <person name="Heo J."/>
            <person name="Kim S.-J."/>
            <person name="Kim J.-S."/>
            <person name="Hong S.-B."/>
            <person name="Kwon S.-W."/>
        </authorList>
    </citation>
    <scope>NUCLEOTIDE SEQUENCE [LARGE SCALE GENOMIC DNA]</scope>
    <source>
        <strain evidence="2 3">F39-2</strain>
    </source>
</reference>
<evidence type="ECO:0000256" key="1">
    <source>
        <dbReference type="SAM" id="SignalP"/>
    </source>
</evidence>
<dbReference type="RefSeq" id="WP_169606775.1">
    <property type="nucleotide sequence ID" value="NZ_CP051682.1"/>
</dbReference>
<organism evidence="2 3">
    <name type="scientific">Mucilaginibacter robiniae</name>
    <dbReference type="NCBI Taxonomy" id="2728022"/>
    <lineage>
        <taxon>Bacteria</taxon>
        <taxon>Pseudomonadati</taxon>
        <taxon>Bacteroidota</taxon>
        <taxon>Sphingobacteriia</taxon>
        <taxon>Sphingobacteriales</taxon>
        <taxon>Sphingobacteriaceae</taxon>
        <taxon>Mucilaginibacter</taxon>
    </lineage>
</organism>
<dbReference type="InterPro" id="IPR008969">
    <property type="entry name" value="CarboxyPept-like_regulatory"/>
</dbReference>
<keyword evidence="3" id="KW-1185">Reference proteome</keyword>
<evidence type="ECO:0000313" key="3">
    <source>
        <dbReference type="Proteomes" id="UP000503278"/>
    </source>
</evidence>
<proteinExistence type="predicted"/>
<keyword evidence="1" id="KW-0732">Signal</keyword>
<dbReference type="EMBL" id="CP051682">
    <property type="protein sequence ID" value="QJD95768.1"/>
    <property type="molecule type" value="Genomic_DNA"/>
</dbReference>
<dbReference type="SUPFAM" id="SSF49464">
    <property type="entry name" value="Carboxypeptidase regulatory domain-like"/>
    <property type="match status" value="1"/>
</dbReference>
<dbReference type="Proteomes" id="UP000503278">
    <property type="component" value="Chromosome"/>
</dbReference>
<dbReference type="Gene3D" id="2.60.40.1120">
    <property type="entry name" value="Carboxypeptidase-like, regulatory domain"/>
    <property type="match status" value="1"/>
</dbReference>
<dbReference type="GO" id="GO:0004180">
    <property type="term" value="F:carboxypeptidase activity"/>
    <property type="evidence" value="ECO:0007669"/>
    <property type="project" value="UniProtKB-KW"/>
</dbReference>
<gene>
    <name evidence="2" type="ORF">HH214_07735</name>
</gene>